<dbReference type="InterPro" id="IPR036236">
    <property type="entry name" value="Znf_C2H2_sf"/>
</dbReference>
<dbReference type="EMBL" id="JAAWVQ010119138">
    <property type="protein sequence ID" value="MBN3282587.1"/>
    <property type="molecule type" value="Genomic_DNA"/>
</dbReference>
<sequence length="275" mass="30910">MAHPHEAWFRPTHSSGSSEDMPSWWDLHLENSSWMDFQNVQGGFQTSTQAGGLQPTIGTYGSEPQLCGPPSHLPPAAQHYTQDGFKQLDATEQEFHPLEEPVGVGNRPKTHRCSAPRSSGQTACLCPNCVEAERVEPCGSKDVKRKHLHNCHIPGCGKAYTKTSHLKAHLRWHSGDRPFICNWLFCGNRFTRSDELQHHLQTHNAAKKFTCTICNRVFMRNNHLTKHLRTHKGSKEEREAVASTGSKGFEPNPDAYLKPKPEPSTMPGWSSHTNY</sequence>
<dbReference type="Pfam" id="PF00096">
    <property type="entry name" value="zf-C2H2"/>
    <property type="match status" value="3"/>
</dbReference>
<dbReference type="PANTHER" id="PTHR23235:SF23">
    <property type="entry name" value="TRANSCRIPTION FACTOR SP6"/>
    <property type="match status" value="1"/>
</dbReference>
<keyword evidence="2" id="KW-0677">Repeat</keyword>
<keyword evidence="4" id="KW-0862">Zinc</keyword>
<evidence type="ECO:0000256" key="5">
    <source>
        <dbReference type="PROSITE-ProRule" id="PRU00042"/>
    </source>
</evidence>
<feature type="domain" description="C2H2-type" evidence="7">
    <location>
        <begin position="209"/>
        <end position="236"/>
    </location>
</feature>
<feature type="region of interest" description="Disordered" evidence="6">
    <location>
        <begin position="229"/>
        <end position="275"/>
    </location>
</feature>
<dbReference type="PROSITE" id="PS50157">
    <property type="entry name" value="ZINC_FINGER_C2H2_2"/>
    <property type="match status" value="3"/>
</dbReference>
<dbReference type="SMART" id="SM00355">
    <property type="entry name" value="ZnF_C2H2"/>
    <property type="match status" value="3"/>
</dbReference>
<feature type="non-terminal residue" evidence="8">
    <location>
        <position position="1"/>
    </location>
</feature>
<evidence type="ECO:0000256" key="2">
    <source>
        <dbReference type="ARBA" id="ARBA00022737"/>
    </source>
</evidence>
<protein>
    <submittedName>
        <fullName evidence="8">SP6 factor</fullName>
    </submittedName>
</protein>
<dbReference type="Gene3D" id="3.30.160.60">
    <property type="entry name" value="Classic Zinc Finger"/>
    <property type="match status" value="3"/>
</dbReference>
<dbReference type="Proteomes" id="UP001166093">
    <property type="component" value="Unassembled WGS sequence"/>
</dbReference>
<evidence type="ECO:0000256" key="1">
    <source>
        <dbReference type="ARBA" id="ARBA00022723"/>
    </source>
</evidence>
<name>A0ABS2Y7S6_POLSP</name>
<dbReference type="InterPro" id="IPR013087">
    <property type="entry name" value="Znf_C2H2_type"/>
</dbReference>
<evidence type="ECO:0000256" key="3">
    <source>
        <dbReference type="ARBA" id="ARBA00022771"/>
    </source>
</evidence>
<keyword evidence="9" id="KW-1185">Reference proteome</keyword>
<feature type="domain" description="C2H2-type" evidence="7">
    <location>
        <begin position="149"/>
        <end position="178"/>
    </location>
</feature>
<organism evidence="8 9">
    <name type="scientific">Polyodon spathula</name>
    <name type="common">North American paddlefish</name>
    <name type="synonym">Squalus spathula</name>
    <dbReference type="NCBI Taxonomy" id="7913"/>
    <lineage>
        <taxon>Eukaryota</taxon>
        <taxon>Metazoa</taxon>
        <taxon>Chordata</taxon>
        <taxon>Craniata</taxon>
        <taxon>Vertebrata</taxon>
        <taxon>Euteleostomi</taxon>
        <taxon>Actinopterygii</taxon>
        <taxon>Chondrostei</taxon>
        <taxon>Acipenseriformes</taxon>
        <taxon>Polyodontidae</taxon>
        <taxon>Polyodon</taxon>
    </lineage>
</organism>
<dbReference type="PANTHER" id="PTHR23235">
    <property type="entry name" value="KRUEPPEL-LIKE TRANSCRIPTION FACTOR"/>
    <property type="match status" value="1"/>
</dbReference>
<evidence type="ECO:0000259" key="7">
    <source>
        <dbReference type="PROSITE" id="PS50157"/>
    </source>
</evidence>
<feature type="region of interest" description="Disordered" evidence="6">
    <location>
        <begin position="1"/>
        <end position="21"/>
    </location>
</feature>
<keyword evidence="3 5" id="KW-0863">Zinc-finger</keyword>
<comment type="caution">
    <text evidence="8">The sequence shown here is derived from an EMBL/GenBank/DDBJ whole genome shotgun (WGS) entry which is preliminary data.</text>
</comment>
<accession>A0ABS2Y7S6</accession>
<evidence type="ECO:0000256" key="6">
    <source>
        <dbReference type="SAM" id="MobiDB-lite"/>
    </source>
</evidence>
<proteinExistence type="predicted"/>
<keyword evidence="1" id="KW-0479">Metal-binding</keyword>
<evidence type="ECO:0000256" key="4">
    <source>
        <dbReference type="ARBA" id="ARBA00022833"/>
    </source>
</evidence>
<dbReference type="SUPFAM" id="SSF57667">
    <property type="entry name" value="beta-beta-alpha zinc fingers"/>
    <property type="match status" value="2"/>
</dbReference>
<evidence type="ECO:0000313" key="9">
    <source>
        <dbReference type="Proteomes" id="UP001166093"/>
    </source>
</evidence>
<feature type="non-terminal residue" evidence="8">
    <location>
        <position position="275"/>
    </location>
</feature>
<reference evidence="8" key="1">
    <citation type="journal article" date="2021" name="Cell">
        <title>Tracing the genetic footprints of vertebrate landing in non-teleost ray-finned fishes.</title>
        <authorList>
            <person name="Bi X."/>
            <person name="Wang K."/>
            <person name="Yang L."/>
            <person name="Pan H."/>
            <person name="Jiang H."/>
            <person name="Wei Q."/>
            <person name="Fang M."/>
            <person name="Yu H."/>
            <person name="Zhu C."/>
            <person name="Cai Y."/>
            <person name="He Y."/>
            <person name="Gan X."/>
            <person name="Zeng H."/>
            <person name="Yu D."/>
            <person name="Zhu Y."/>
            <person name="Jiang H."/>
            <person name="Qiu Q."/>
            <person name="Yang H."/>
            <person name="Zhang Y.E."/>
            <person name="Wang W."/>
            <person name="Zhu M."/>
            <person name="He S."/>
            <person name="Zhang G."/>
        </authorList>
    </citation>
    <scope>NUCLEOTIDE SEQUENCE</scope>
    <source>
        <strain evidence="8">Pddl_001</strain>
    </source>
</reference>
<evidence type="ECO:0000313" key="8">
    <source>
        <dbReference type="EMBL" id="MBN3282587.1"/>
    </source>
</evidence>
<feature type="domain" description="C2H2-type" evidence="7">
    <location>
        <begin position="179"/>
        <end position="208"/>
    </location>
</feature>
<dbReference type="PROSITE" id="PS00028">
    <property type="entry name" value="ZINC_FINGER_C2H2_1"/>
    <property type="match status" value="3"/>
</dbReference>
<gene>
    <name evidence="8" type="primary">Sp6_0</name>
    <name evidence="8" type="ORF">GTO93_0011779</name>
</gene>